<reference evidence="2 3" key="1">
    <citation type="journal article" date="2012" name="Science">
        <title>The Paleozoic origin of enzymatic lignin decomposition reconstructed from 31 fungal genomes.</title>
        <authorList>
            <person name="Floudas D."/>
            <person name="Binder M."/>
            <person name="Riley R."/>
            <person name="Barry K."/>
            <person name="Blanchette R.A."/>
            <person name="Henrissat B."/>
            <person name="Martinez A.T."/>
            <person name="Otillar R."/>
            <person name="Spatafora J.W."/>
            <person name="Yadav J.S."/>
            <person name="Aerts A."/>
            <person name="Benoit I."/>
            <person name="Boyd A."/>
            <person name="Carlson A."/>
            <person name="Copeland A."/>
            <person name="Coutinho P.M."/>
            <person name="de Vries R.P."/>
            <person name="Ferreira P."/>
            <person name="Findley K."/>
            <person name="Foster B."/>
            <person name="Gaskell J."/>
            <person name="Glotzer D."/>
            <person name="Gorecki P."/>
            <person name="Heitman J."/>
            <person name="Hesse C."/>
            <person name="Hori C."/>
            <person name="Igarashi K."/>
            <person name="Jurgens J.A."/>
            <person name="Kallen N."/>
            <person name="Kersten P."/>
            <person name="Kohler A."/>
            <person name="Kuees U."/>
            <person name="Kumar T.K.A."/>
            <person name="Kuo A."/>
            <person name="LaButti K."/>
            <person name="Larrondo L.F."/>
            <person name="Lindquist E."/>
            <person name="Ling A."/>
            <person name="Lombard V."/>
            <person name="Lucas S."/>
            <person name="Lundell T."/>
            <person name="Martin R."/>
            <person name="McLaughlin D.J."/>
            <person name="Morgenstern I."/>
            <person name="Morin E."/>
            <person name="Murat C."/>
            <person name="Nagy L.G."/>
            <person name="Nolan M."/>
            <person name="Ohm R.A."/>
            <person name="Patyshakuliyeva A."/>
            <person name="Rokas A."/>
            <person name="Ruiz-Duenas F.J."/>
            <person name="Sabat G."/>
            <person name="Salamov A."/>
            <person name="Samejima M."/>
            <person name="Schmutz J."/>
            <person name="Slot J.C."/>
            <person name="St John F."/>
            <person name="Stenlid J."/>
            <person name="Sun H."/>
            <person name="Sun S."/>
            <person name="Syed K."/>
            <person name="Tsang A."/>
            <person name="Wiebenga A."/>
            <person name="Young D."/>
            <person name="Pisabarro A."/>
            <person name="Eastwood D.C."/>
            <person name="Martin F."/>
            <person name="Cullen D."/>
            <person name="Grigoriev I.V."/>
            <person name="Hibbett D.S."/>
        </authorList>
    </citation>
    <scope>NUCLEOTIDE SEQUENCE [LARGE SCALE GENOMIC DNA]</scope>
    <source>
        <strain evidence="2 3">ATCC 11539</strain>
    </source>
</reference>
<dbReference type="KEGG" id="gtr:GLOTRDRAFT_123333"/>
<keyword evidence="3" id="KW-1185">Reference proteome</keyword>
<feature type="region of interest" description="Disordered" evidence="1">
    <location>
        <begin position="1"/>
        <end position="49"/>
    </location>
</feature>
<dbReference type="RefSeq" id="XP_007870515.1">
    <property type="nucleotide sequence ID" value="XM_007872324.1"/>
</dbReference>
<feature type="region of interest" description="Disordered" evidence="1">
    <location>
        <begin position="64"/>
        <end position="128"/>
    </location>
</feature>
<feature type="compositionally biased region" description="Basic and acidic residues" evidence="1">
    <location>
        <begin position="113"/>
        <end position="128"/>
    </location>
</feature>
<dbReference type="OrthoDB" id="185373at2759"/>
<feature type="region of interest" description="Disordered" evidence="1">
    <location>
        <begin position="604"/>
        <end position="634"/>
    </location>
</feature>
<dbReference type="AlphaFoldDB" id="S7RA01"/>
<feature type="compositionally biased region" description="Polar residues" evidence="1">
    <location>
        <begin position="80"/>
        <end position="104"/>
    </location>
</feature>
<dbReference type="Proteomes" id="UP000030669">
    <property type="component" value="Unassembled WGS sequence"/>
</dbReference>
<dbReference type="InterPro" id="IPR011990">
    <property type="entry name" value="TPR-like_helical_dom_sf"/>
</dbReference>
<evidence type="ECO:0000256" key="1">
    <source>
        <dbReference type="SAM" id="MobiDB-lite"/>
    </source>
</evidence>
<organism evidence="2 3">
    <name type="scientific">Gloeophyllum trabeum (strain ATCC 11539 / FP-39264 / Madison 617)</name>
    <name type="common">Brown rot fungus</name>
    <dbReference type="NCBI Taxonomy" id="670483"/>
    <lineage>
        <taxon>Eukaryota</taxon>
        <taxon>Fungi</taxon>
        <taxon>Dikarya</taxon>
        <taxon>Basidiomycota</taxon>
        <taxon>Agaricomycotina</taxon>
        <taxon>Agaricomycetes</taxon>
        <taxon>Gloeophyllales</taxon>
        <taxon>Gloeophyllaceae</taxon>
        <taxon>Gloeophyllum</taxon>
    </lineage>
</organism>
<dbReference type="EMBL" id="KB469312">
    <property type="protein sequence ID" value="EPQ51075.1"/>
    <property type="molecule type" value="Genomic_DNA"/>
</dbReference>
<dbReference type="HOGENOM" id="CLU_014400_0_0_1"/>
<feature type="compositionally biased region" description="Basic and acidic residues" evidence="1">
    <location>
        <begin position="1"/>
        <end position="26"/>
    </location>
</feature>
<evidence type="ECO:0008006" key="4">
    <source>
        <dbReference type="Google" id="ProtNLM"/>
    </source>
</evidence>
<feature type="compositionally biased region" description="Polar residues" evidence="1">
    <location>
        <begin position="40"/>
        <end position="49"/>
    </location>
</feature>
<name>S7RA01_GLOTA</name>
<gene>
    <name evidence="2" type="ORF">GLOTRDRAFT_123333</name>
</gene>
<dbReference type="OMA" id="ALWERYS"/>
<dbReference type="Gene3D" id="1.25.40.10">
    <property type="entry name" value="Tetratricopeptide repeat domain"/>
    <property type="match status" value="1"/>
</dbReference>
<evidence type="ECO:0000313" key="3">
    <source>
        <dbReference type="Proteomes" id="UP000030669"/>
    </source>
</evidence>
<dbReference type="eggNOG" id="ENOG502SSBG">
    <property type="taxonomic scope" value="Eukaryota"/>
</dbReference>
<dbReference type="STRING" id="670483.S7RA01"/>
<evidence type="ECO:0000313" key="2">
    <source>
        <dbReference type="EMBL" id="EPQ51075.1"/>
    </source>
</evidence>
<proteinExistence type="predicted"/>
<protein>
    <recommendedName>
        <fullName evidence="4">Pentacotripeptide-repeat region of PRORP domain-containing protein</fullName>
    </recommendedName>
</protein>
<sequence length="914" mass="101782">MDTEALLKKVESTLEASRKDPPEPVAKRPRGRPRKLVGQAPSSESVLDTQKVISNLTSVFSLSGEHSEPSKAIAPVSPSRIPQFSASPDISSDSNVETTESSGDSVRALPEASEAKVHEILRRDHTRDPDRREKSLTIYLYYRGVDRLRLSTLPRAVFIQAAKMAAELGRLDTLDDISRDLLEWYEGDKGKVDKEARCETISKFLTMFSEDGLLKHATVLALFDAWVDAGQHGALSQNALNRVMEALLATHLNVAHAYSPYAPVALRFIELLMKHASTARGDPTLTEGPHKRQVAVNYQPPLAVEKLFTLVRAYITLEHHDVALDIFQRLVVLSFIPRNAIQHAEGIYDKSKDFRLIVLSALVKACLQWQWRIRAVPFMADLIQSYSVLNEEIRTITEELLEKLLEKPTVDCLIAAQRLASLFITRTTPDLPLSDYFVSRIYLQAGELRLAAKDDATNDTAADAAVEMYGVTQRSGNLAKHAYPPPDGRVVRWLLRHLTLKVKNMDYARKLVQQIADSPEDLPVHVRADVISIAASNGFASAARKLWDRYAEDILPSGDLSTKFVQQRRSSDTGAVSGSPPVAVRMVSLFVNLADKEAKRTKDLKSRLRGLSAAPSSSELRLGGSAPKTNSQDQTLEQIKYRESRHEDFKAFAQHVAESFRQHLEPLEKADHLHLNALARIHFRLGQSAEGFDIFKIMIKRQEIPDTYDVNVALTMLAKHNVRAAARVVDAMVKKGLRPDGVTFGTVMSAGMAAGDLELVDWLLGLAADLDVGISMKGVTAGIHASVTQSMNSDPPERLRSNLNAVMKMIRASRHQSYLPTPNTGKLCVNASLKAESAELAFEFWRMLLRGRAEWEDYQHVGLRFRIANRTRQEVVLGRMTQGRAKEMVELLGLSETHRVGTWRPKAPDVLPQS</sequence>
<dbReference type="GeneID" id="19300945"/>
<accession>S7RA01</accession>